<dbReference type="Proteomes" id="UP001158730">
    <property type="component" value="Unassembled WGS sequence"/>
</dbReference>
<gene>
    <name evidence="1" type="ORF">N5C05_05355</name>
</gene>
<organism evidence="1 2">
    <name type="scientific">Aquipseudomonas alcaligenes</name>
    <name type="common">Pseudomonas alcaligenes</name>
    <dbReference type="NCBI Taxonomy" id="43263"/>
    <lineage>
        <taxon>Bacteria</taxon>
        <taxon>Pseudomonadati</taxon>
        <taxon>Pseudomonadota</taxon>
        <taxon>Gammaproteobacteria</taxon>
        <taxon>Pseudomonadales</taxon>
        <taxon>Pseudomonadaceae</taxon>
        <taxon>Aquipseudomonas</taxon>
    </lineage>
</organism>
<accession>A0AA42N0C8</accession>
<dbReference type="AlphaFoldDB" id="A0AA42N0C8"/>
<evidence type="ECO:0000313" key="1">
    <source>
        <dbReference type="EMBL" id="MDH1054184.1"/>
    </source>
</evidence>
<name>A0AA42N0C8_AQUAC</name>
<comment type="caution">
    <text evidence="1">The sequence shown here is derived from an EMBL/GenBank/DDBJ whole genome shotgun (WGS) entry which is preliminary data.</text>
</comment>
<protein>
    <submittedName>
        <fullName evidence="1">Uncharacterized protein</fullName>
    </submittedName>
</protein>
<evidence type="ECO:0000313" key="2">
    <source>
        <dbReference type="Proteomes" id="UP001158730"/>
    </source>
</evidence>
<reference evidence="1" key="1">
    <citation type="submission" date="2022-09" db="EMBL/GenBank/DDBJ databases">
        <title>Intensive care unit water sources are persistently colonized with multi-drug resistant bacteria and are the site of extensive horizontal gene transfer of antibiotic resistance genes.</title>
        <authorList>
            <person name="Diorio-Toth L."/>
        </authorList>
    </citation>
    <scope>NUCLEOTIDE SEQUENCE</scope>
    <source>
        <strain evidence="1">GD03990</strain>
    </source>
</reference>
<dbReference type="EMBL" id="JAOBYN010000003">
    <property type="protein sequence ID" value="MDH1054184.1"/>
    <property type="molecule type" value="Genomic_DNA"/>
</dbReference>
<proteinExistence type="predicted"/>
<dbReference type="RefSeq" id="WP_280053195.1">
    <property type="nucleotide sequence ID" value="NZ_JAOBYN010000003.1"/>
</dbReference>
<sequence>MHKRLPARLLGLKLVTRIERIHGDILNRVAVGSRENFGLVLVGPACRWRMTIVRTPALHRRLVNFCATGRFVNRAL</sequence>